<dbReference type="InterPro" id="IPR057169">
    <property type="entry name" value="DUF7847"/>
</dbReference>
<evidence type="ECO:0000256" key="1">
    <source>
        <dbReference type="SAM" id="Phobius"/>
    </source>
</evidence>
<dbReference type="EMBL" id="FNVS01000019">
    <property type="protein sequence ID" value="SEG18849.1"/>
    <property type="molecule type" value="Genomic_DNA"/>
</dbReference>
<name>A0A8G2BYF2_9BACT</name>
<feature type="transmembrane region" description="Helical" evidence="1">
    <location>
        <begin position="54"/>
        <end position="76"/>
    </location>
</feature>
<keyword evidence="1" id="KW-0812">Transmembrane</keyword>
<dbReference type="PANTHER" id="PTHR40076:SF1">
    <property type="entry name" value="MEMBRANE PROTEIN"/>
    <property type="match status" value="1"/>
</dbReference>
<comment type="caution">
    <text evidence="3">The sequence shown here is derived from an EMBL/GenBank/DDBJ whole genome shotgun (WGS) entry which is preliminary data.</text>
</comment>
<protein>
    <submittedName>
        <fullName evidence="3">Membrane domain of glycerophosphoryl diester phosphodiesterase</fullName>
    </submittedName>
</protein>
<gene>
    <name evidence="3" type="ORF">SAMN05444001_1199</name>
</gene>
<dbReference type="Pfam" id="PF25231">
    <property type="entry name" value="DUF7847"/>
    <property type="match status" value="1"/>
</dbReference>
<dbReference type="AlphaFoldDB" id="A0A8G2BYF2"/>
<keyword evidence="4" id="KW-1185">Reference proteome</keyword>
<feature type="domain" description="DUF7847" evidence="2">
    <location>
        <begin position="106"/>
        <end position="187"/>
    </location>
</feature>
<keyword evidence="1" id="KW-0472">Membrane</keyword>
<reference evidence="3 4" key="1">
    <citation type="submission" date="2016-10" db="EMBL/GenBank/DDBJ databases">
        <authorList>
            <person name="Varghese N."/>
            <person name="Submissions S."/>
        </authorList>
    </citation>
    <scope>NUCLEOTIDE SEQUENCE [LARGE SCALE GENOMIC DNA]</scope>
    <source>
        <strain evidence="3 4">DSM 29073</strain>
    </source>
</reference>
<evidence type="ECO:0000313" key="4">
    <source>
        <dbReference type="Proteomes" id="UP000236725"/>
    </source>
</evidence>
<dbReference type="Proteomes" id="UP000236725">
    <property type="component" value="Unassembled WGS sequence"/>
</dbReference>
<dbReference type="RefSeq" id="WP_103984136.1">
    <property type="nucleotide sequence ID" value="NZ_FNVS01000019.1"/>
</dbReference>
<proteinExistence type="predicted"/>
<evidence type="ECO:0000313" key="3">
    <source>
        <dbReference type="EMBL" id="SEG18849.1"/>
    </source>
</evidence>
<sequence length="210" mass="23465">MEAKFMISEVFSTSWKYTKSQIWVLVGLLIGMFILSFTLGIFALPSSGSITGQIIVNFISIIISLIFSMGYIKNLFQTLDGIEPQFSAYGQQARKIFTYCTASIIVGIAVFIGCLVFLIPGIYLALRLQFFAAFIVEEDASFMDSIKRSWEITQGQVGQLFMLILAMLGIMIVGILLFGIGILFAMPLIYMMYCYTFRKLNTLTGTTTES</sequence>
<feature type="transmembrane region" description="Helical" evidence="1">
    <location>
        <begin position="96"/>
        <end position="126"/>
    </location>
</feature>
<feature type="transmembrane region" description="Helical" evidence="1">
    <location>
        <begin position="160"/>
        <end position="190"/>
    </location>
</feature>
<organism evidence="3 4">
    <name type="scientific">Parabacteroides chinchillae</name>
    <dbReference type="NCBI Taxonomy" id="871327"/>
    <lineage>
        <taxon>Bacteria</taxon>
        <taxon>Pseudomonadati</taxon>
        <taxon>Bacteroidota</taxon>
        <taxon>Bacteroidia</taxon>
        <taxon>Bacteroidales</taxon>
        <taxon>Tannerellaceae</taxon>
        <taxon>Parabacteroides</taxon>
    </lineage>
</organism>
<keyword evidence="1" id="KW-1133">Transmembrane helix</keyword>
<dbReference type="PANTHER" id="PTHR40076">
    <property type="entry name" value="MEMBRANE PROTEIN-RELATED"/>
    <property type="match status" value="1"/>
</dbReference>
<dbReference type="InterPro" id="IPR010380">
    <property type="entry name" value="DUF975"/>
</dbReference>
<feature type="transmembrane region" description="Helical" evidence="1">
    <location>
        <begin position="21"/>
        <end position="42"/>
    </location>
</feature>
<evidence type="ECO:0000259" key="2">
    <source>
        <dbReference type="Pfam" id="PF25231"/>
    </source>
</evidence>
<accession>A0A8G2BYF2</accession>